<evidence type="ECO:0000313" key="4">
    <source>
        <dbReference type="Proteomes" id="UP001355056"/>
    </source>
</evidence>
<accession>A0ABU7YXI7</accession>
<name>A0ABU7YXI7_9GAMM</name>
<feature type="transmembrane region" description="Helical" evidence="2">
    <location>
        <begin position="171"/>
        <end position="192"/>
    </location>
</feature>
<keyword evidence="2" id="KW-0472">Membrane</keyword>
<keyword evidence="4" id="KW-1185">Reference proteome</keyword>
<sequence>MSSPVALPAAPPRLLPEIRRTGVLAAPLVLGHLSTGLIGFVDAVIAGHHGTETLAAVSVGTALFWLPMMVPMGTLMSLPPAVSQLDGAGRRDEVGALFRQALWLSVVLGIALFAFMTAAVHALGPMGIAPEIVPGASDFLRGIRWGVPALTLYLCMRYLSDGLHFTLPTMLLGFGGLLLLVPLGYTFTYGAFGMPERGAGGLGIASAIMLWAQAIAFGLYLRRAKRFAGLRLFARFDPPSWHTIRGLLATGLPIGVTVAMEGGLFVTTALLIGRLGETPAAAHQIAINVASLCFMIPMGLAEATTVRVGHALGRGDGDGVRRAATAGYVIVLGTQALSALALLLGNEWIVGFYTDDIAVASLAAALLLYAAAFQFPDGVQVLSAGALRGLGDTRVPMLLAVLAYWGIGMPLGAGLGLGLGGFTPAWGPRGMWVGLIAGLLVAAVLLGLRFWRSSRPARLQPLLNRRSPDRIPDATRVTNDG</sequence>
<proteinExistence type="predicted"/>
<feature type="transmembrane region" description="Helical" evidence="2">
    <location>
        <begin position="397"/>
        <end position="419"/>
    </location>
</feature>
<feature type="transmembrane region" description="Helical" evidence="2">
    <location>
        <begin position="357"/>
        <end position="376"/>
    </location>
</feature>
<evidence type="ECO:0000256" key="2">
    <source>
        <dbReference type="SAM" id="Phobius"/>
    </source>
</evidence>
<feature type="transmembrane region" description="Helical" evidence="2">
    <location>
        <begin position="198"/>
        <end position="221"/>
    </location>
</feature>
<dbReference type="Proteomes" id="UP001355056">
    <property type="component" value="Unassembled WGS sequence"/>
</dbReference>
<dbReference type="InterPro" id="IPR002528">
    <property type="entry name" value="MATE_fam"/>
</dbReference>
<dbReference type="CDD" id="cd13131">
    <property type="entry name" value="MATE_NorM_like"/>
    <property type="match status" value="1"/>
</dbReference>
<protein>
    <submittedName>
        <fullName evidence="3">MATE family efflux transporter</fullName>
    </submittedName>
</protein>
<feature type="transmembrane region" description="Helical" evidence="2">
    <location>
        <begin position="431"/>
        <end position="451"/>
    </location>
</feature>
<feature type="transmembrane region" description="Helical" evidence="2">
    <location>
        <begin position="21"/>
        <end position="41"/>
    </location>
</feature>
<feature type="transmembrane region" description="Helical" evidence="2">
    <location>
        <begin position="285"/>
        <end position="304"/>
    </location>
</feature>
<feature type="transmembrane region" description="Helical" evidence="2">
    <location>
        <begin position="247"/>
        <end position="273"/>
    </location>
</feature>
<comment type="caution">
    <text evidence="3">The sequence shown here is derived from an EMBL/GenBank/DDBJ whole genome shotgun (WGS) entry which is preliminary data.</text>
</comment>
<dbReference type="NCBIfam" id="TIGR00797">
    <property type="entry name" value="matE"/>
    <property type="match status" value="1"/>
</dbReference>
<keyword evidence="1" id="KW-0813">Transport</keyword>
<organism evidence="3 4">
    <name type="scientific">Novilysobacter erysipheiresistens</name>
    <dbReference type="NCBI Taxonomy" id="1749332"/>
    <lineage>
        <taxon>Bacteria</taxon>
        <taxon>Pseudomonadati</taxon>
        <taxon>Pseudomonadota</taxon>
        <taxon>Gammaproteobacteria</taxon>
        <taxon>Lysobacterales</taxon>
        <taxon>Lysobacteraceae</taxon>
        <taxon>Novilysobacter</taxon>
    </lineage>
</organism>
<dbReference type="Pfam" id="PF01554">
    <property type="entry name" value="MatE"/>
    <property type="match status" value="2"/>
</dbReference>
<dbReference type="InterPro" id="IPR050222">
    <property type="entry name" value="MATE_MdtK"/>
</dbReference>
<keyword evidence="2" id="KW-1133">Transmembrane helix</keyword>
<dbReference type="RefSeq" id="WP_332615787.1">
    <property type="nucleotide sequence ID" value="NZ_JAXGFP010000003.1"/>
</dbReference>
<feature type="transmembrane region" description="Helical" evidence="2">
    <location>
        <begin position="325"/>
        <end position="345"/>
    </location>
</feature>
<feature type="transmembrane region" description="Helical" evidence="2">
    <location>
        <begin position="53"/>
        <end position="70"/>
    </location>
</feature>
<dbReference type="PANTHER" id="PTHR43298">
    <property type="entry name" value="MULTIDRUG RESISTANCE PROTEIN NORM-RELATED"/>
    <property type="match status" value="1"/>
</dbReference>
<dbReference type="EMBL" id="JAXGFP010000003">
    <property type="protein sequence ID" value="MEG3183609.1"/>
    <property type="molecule type" value="Genomic_DNA"/>
</dbReference>
<feature type="transmembrane region" description="Helical" evidence="2">
    <location>
        <begin position="101"/>
        <end position="122"/>
    </location>
</feature>
<evidence type="ECO:0000313" key="3">
    <source>
        <dbReference type="EMBL" id="MEG3183609.1"/>
    </source>
</evidence>
<keyword evidence="2" id="KW-0812">Transmembrane</keyword>
<gene>
    <name evidence="3" type="ORF">SNE34_06265</name>
</gene>
<reference evidence="3 4" key="1">
    <citation type="journal article" date="2016" name="Int. J. Syst. Evol. Microbiol.">
        <title>Lysobacter erysipheiresistens sp. nov., an antagonist of powdery mildew, isolated from tobacco-cultivated soil.</title>
        <authorList>
            <person name="Xie B."/>
            <person name="Li T."/>
            <person name="Lin X."/>
            <person name="Wang C.J."/>
            <person name="Chen Y.J."/>
            <person name="Liu W.J."/>
            <person name="Zhao Z.W."/>
        </authorList>
    </citation>
    <scope>NUCLEOTIDE SEQUENCE [LARGE SCALE GENOMIC DNA]</scope>
    <source>
        <strain evidence="3 4">RS-LYSO-3</strain>
    </source>
</reference>
<dbReference type="PANTHER" id="PTHR43298:SF2">
    <property type="entry name" value="FMN_FAD EXPORTER YEEO-RELATED"/>
    <property type="match status" value="1"/>
</dbReference>
<evidence type="ECO:0000256" key="1">
    <source>
        <dbReference type="ARBA" id="ARBA00022448"/>
    </source>
</evidence>